<evidence type="ECO:0000313" key="1">
    <source>
        <dbReference type="EMBL" id="TNJ39688.1"/>
    </source>
</evidence>
<dbReference type="Proteomes" id="UP000308271">
    <property type="component" value="Unassembled WGS sequence"/>
</dbReference>
<protein>
    <submittedName>
        <fullName evidence="1">Uncharacterized protein</fullName>
    </submittedName>
</protein>
<proteinExistence type="predicted"/>
<dbReference type="EMBL" id="VDCH01000004">
    <property type="protein sequence ID" value="TNJ39688.1"/>
    <property type="molecule type" value="Genomic_DNA"/>
</dbReference>
<dbReference type="AlphaFoldDB" id="A0A5C4S970"/>
<keyword evidence="2" id="KW-1185">Reference proteome</keyword>
<comment type="caution">
    <text evidence="1">The sequence shown here is derived from an EMBL/GenBank/DDBJ whole genome shotgun (WGS) entry which is preliminary data.</text>
</comment>
<accession>A0A5C4S970</accession>
<sequence>MAEGGSLSNFFSRIFRKKVAKTPLEEFIATITPEQFQSSYRSVKDPTLRVPAALSTWVLYLAHRFSSGLREMLTSVEKTFETSSSYPYDCVAFEAAAFCHYWVVREFLNADEDEDGEPEGNDYFECLKNSANITSSLLSSKTGFAMPDDLLMKRSIAYSYEEKCKAVRPEEKFANLLISSMQSGSPTKRSPVGIQSSLPLQLCIASYIPIFESTLLAEFKKAARVMFLADQEGAL</sequence>
<gene>
    <name evidence="1" type="ORF">FGF66_03425</name>
</gene>
<name>A0A5C4S970_CHLTI</name>
<dbReference type="RefSeq" id="WP_139456303.1">
    <property type="nucleotide sequence ID" value="NZ_VDCH01000004.1"/>
</dbReference>
<reference evidence="1 2" key="1">
    <citation type="submission" date="2019-05" db="EMBL/GenBank/DDBJ databases">
        <title>Draft Whole-Genome sequence of the green sulfur bacterium Chlorobaculum thiosulfatiphilum DSM 249.</title>
        <authorList>
            <person name="Meyer T.E."/>
            <person name="Kyndt J.A."/>
        </authorList>
    </citation>
    <scope>NUCLEOTIDE SEQUENCE [LARGE SCALE GENOMIC DNA]</scope>
    <source>
        <strain evidence="1 2">DSM 249</strain>
    </source>
</reference>
<organism evidence="1 2">
    <name type="scientific">Chlorobaculum thiosulfatiphilum</name>
    <name type="common">Chlorobium limicola f.sp. thiosulfatophilum</name>
    <dbReference type="NCBI Taxonomy" id="115852"/>
    <lineage>
        <taxon>Bacteria</taxon>
        <taxon>Pseudomonadati</taxon>
        <taxon>Chlorobiota</taxon>
        <taxon>Chlorobiia</taxon>
        <taxon>Chlorobiales</taxon>
        <taxon>Chlorobiaceae</taxon>
        <taxon>Chlorobaculum</taxon>
    </lineage>
</organism>
<evidence type="ECO:0000313" key="2">
    <source>
        <dbReference type="Proteomes" id="UP000308271"/>
    </source>
</evidence>